<keyword evidence="2" id="KW-1185">Reference proteome</keyword>
<accession>A0A4R9K341</accession>
<proteinExistence type="predicted"/>
<gene>
    <name evidence="1" type="ORF">EHQ58_08615</name>
</gene>
<dbReference type="InterPro" id="IPR008947">
    <property type="entry name" value="PLipase_C/P1_nuclease_dom_sf"/>
</dbReference>
<organism evidence="1 2">
    <name type="scientific">Leptospira ognonensis</name>
    <dbReference type="NCBI Taxonomy" id="2484945"/>
    <lineage>
        <taxon>Bacteria</taxon>
        <taxon>Pseudomonadati</taxon>
        <taxon>Spirochaetota</taxon>
        <taxon>Spirochaetia</taxon>
        <taxon>Leptospirales</taxon>
        <taxon>Leptospiraceae</taxon>
        <taxon>Leptospira</taxon>
    </lineage>
</organism>
<dbReference type="Proteomes" id="UP000297693">
    <property type="component" value="Unassembled WGS sequence"/>
</dbReference>
<dbReference type="AlphaFoldDB" id="A0A4R9K341"/>
<protein>
    <recommendedName>
        <fullName evidence="3">Phospholipase</fullName>
    </recommendedName>
</protein>
<evidence type="ECO:0008006" key="3">
    <source>
        <dbReference type="Google" id="ProtNLM"/>
    </source>
</evidence>
<reference evidence="1" key="1">
    <citation type="journal article" date="2019" name="PLoS Negl. Trop. Dis.">
        <title>Revisiting the worldwide diversity of Leptospira species in the environment.</title>
        <authorList>
            <person name="Vincent A.T."/>
            <person name="Schiettekatte O."/>
            <person name="Bourhy P."/>
            <person name="Veyrier F.J."/>
            <person name="Picardeau M."/>
        </authorList>
    </citation>
    <scope>NUCLEOTIDE SEQUENCE [LARGE SCALE GENOMIC DNA]</scope>
    <source>
        <strain evidence="1">201702476</strain>
    </source>
</reference>
<name>A0A4R9K341_9LEPT</name>
<dbReference type="SUPFAM" id="SSF48537">
    <property type="entry name" value="Phospholipase C/P1 nuclease"/>
    <property type="match status" value="1"/>
</dbReference>
<comment type="caution">
    <text evidence="1">The sequence shown here is derived from an EMBL/GenBank/DDBJ whole genome shotgun (WGS) entry which is preliminary data.</text>
</comment>
<dbReference type="EMBL" id="RQGD01000024">
    <property type="protein sequence ID" value="TGL59300.1"/>
    <property type="molecule type" value="Genomic_DNA"/>
</dbReference>
<evidence type="ECO:0000313" key="2">
    <source>
        <dbReference type="Proteomes" id="UP000297693"/>
    </source>
</evidence>
<sequence>MKPLNYVILILTVLFSISPVSAWNNHAGITYLILREHWKLKPPANVKVESLESFLLKEKNSLAQVLNEADSFIASKLPHCPIPSEDLKFDPIKMKADTAVPLFFKALRVNPSHKPALYKQAADVLAKKPSSLLKEITTLHELGKLTNETFLPLSVGTSVTPAEVLITAVDEPDYDLDMYLFSDSDSEFGKVYGFGEQSFGNPKYEFSSQAPFHMGFYHESSLIFTLAGFLKKTYPEYRIYQFTKLSEHAFKTGHPYWGYRFAGWALHYIQDLTQPYHSSVLPRVGAGKQIGVQLLAMIGLPGSKEKMIDYISNRHTLIEEYQYYLIKDLLFTRNKDHIVYRSLQTTPNTNSVSTFDFDSVRNVISKQAYDAAIEADYEIEQLGILKYEMVYEESHPIHKILAKLLANTSSQTRSYLDSLKVP</sequence>
<dbReference type="GO" id="GO:0016788">
    <property type="term" value="F:hydrolase activity, acting on ester bonds"/>
    <property type="evidence" value="ECO:0007669"/>
    <property type="project" value="InterPro"/>
</dbReference>
<dbReference type="Gene3D" id="1.10.575.10">
    <property type="entry name" value="P1 Nuclease"/>
    <property type="match status" value="1"/>
</dbReference>
<evidence type="ECO:0000313" key="1">
    <source>
        <dbReference type="EMBL" id="TGL59300.1"/>
    </source>
</evidence>
<dbReference type="OrthoDB" id="36722at2"/>